<dbReference type="PROSITE" id="PS51695">
    <property type="entry name" value="SEDOLISIN"/>
    <property type="match status" value="1"/>
</dbReference>
<dbReference type="Proteomes" id="UP000600080">
    <property type="component" value="Unassembled WGS sequence"/>
</dbReference>
<evidence type="ECO:0000256" key="6">
    <source>
        <dbReference type="ARBA" id="ARBA00022837"/>
    </source>
</evidence>
<keyword evidence="7" id="KW-0865">Zymogen</keyword>
<evidence type="ECO:0000256" key="2">
    <source>
        <dbReference type="ARBA" id="ARBA00022670"/>
    </source>
</evidence>
<dbReference type="Gene3D" id="3.40.50.200">
    <property type="entry name" value="Peptidase S8/S53 domain"/>
    <property type="match status" value="1"/>
</dbReference>
<gene>
    <name evidence="9" type="ORF">GCM10012285_62860</name>
</gene>
<keyword evidence="6" id="KW-0106">Calcium</keyword>
<dbReference type="SUPFAM" id="SSF52743">
    <property type="entry name" value="Subtilisin-like"/>
    <property type="match status" value="1"/>
</dbReference>
<keyword evidence="2" id="KW-0645">Protease</keyword>
<dbReference type="InterPro" id="IPR030400">
    <property type="entry name" value="Sedolisin_dom"/>
</dbReference>
<evidence type="ECO:0000256" key="5">
    <source>
        <dbReference type="ARBA" id="ARBA00022825"/>
    </source>
</evidence>
<organism evidence="9 10">
    <name type="scientific">Streptomyces kronopolitis</name>
    <dbReference type="NCBI Taxonomy" id="1612435"/>
    <lineage>
        <taxon>Bacteria</taxon>
        <taxon>Bacillati</taxon>
        <taxon>Actinomycetota</taxon>
        <taxon>Actinomycetes</taxon>
        <taxon>Kitasatosporales</taxon>
        <taxon>Streptomycetaceae</taxon>
        <taxon>Streptomyces</taxon>
    </lineage>
</organism>
<evidence type="ECO:0000256" key="1">
    <source>
        <dbReference type="ARBA" id="ARBA00001913"/>
    </source>
</evidence>
<evidence type="ECO:0000313" key="10">
    <source>
        <dbReference type="Proteomes" id="UP000600080"/>
    </source>
</evidence>
<comment type="caution">
    <text evidence="9">The sequence shown here is derived from an EMBL/GenBank/DDBJ whole genome shotgun (WGS) entry which is preliminary data.</text>
</comment>
<evidence type="ECO:0000256" key="4">
    <source>
        <dbReference type="ARBA" id="ARBA00022801"/>
    </source>
</evidence>
<keyword evidence="4" id="KW-0378">Hydrolase</keyword>
<feature type="domain" description="Peptidase S53" evidence="8">
    <location>
        <begin position="193"/>
        <end position="544"/>
    </location>
</feature>
<protein>
    <submittedName>
        <fullName evidence="9">Kumamolisin</fullName>
    </submittedName>
</protein>
<dbReference type="PANTHER" id="PTHR14218:SF15">
    <property type="entry name" value="TRIPEPTIDYL-PEPTIDASE 1"/>
    <property type="match status" value="1"/>
</dbReference>
<sequence>MPLLKIQFLGVHPPRGWVDNCAMNERFVPVPGSERSVAPRVRPAGVLDGSMAVEATVVLRRRAEVPLALITGPETIPQAELARRYGADPADAELVREVLGRLGVRVTAVDLASRRVTVTGTADELAAAFRTRLVRAASPDPTGGELVAHRHREGPLEVPAELAGVVVAVLGLDDRPQARPHLRRARAKAHRISYKPSQLAEVYHFPPGTDGSGQTLAIIELGGGFAESELDTYFASLGLPAAPRVTAVDIGSARNVPGRAPDGADGEVLLDIEVAGALAPGAEQKVYFAHNTDQGFADALSTAVHDTPTPAALSISWGAAEPFWTDQARAVIDEAFADAAALGVTVCAAAGDNGSGDGVGDGLPHTDFPASSPHALACGGTRLDADPATGHVRHERVWGGSAAGGATGGGVSEAFDLPAWQTTAGVPHNGSPPGRGVPDVSGVADPATGYQVLVDGHRSVIGGTSAVAPLWAALTCRLAQSLGRPLGMLHPQLYAGARPGRTARGFREIIDGTNGEFSAAPGWNPCTGLGVPDGTELLASLREMAPH</sequence>
<dbReference type="InterPro" id="IPR015366">
    <property type="entry name" value="S53_propep"/>
</dbReference>
<dbReference type="InterPro" id="IPR036852">
    <property type="entry name" value="Peptidase_S8/S53_dom_sf"/>
</dbReference>
<keyword evidence="5" id="KW-0720">Serine protease</keyword>
<comment type="cofactor">
    <cofactor evidence="1">
        <name>Ca(2+)</name>
        <dbReference type="ChEBI" id="CHEBI:29108"/>
    </cofactor>
</comment>
<name>A0ABQ2K1Z1_9ACTN</name>
<dbReference type="SUPFAM" id="SSF54897">
    <property type="entry name" value="Protease propeptides/inhibitors"/>
    <property type="match status" value="1"/>
</dbReference>
<keyword evidence="10" id="KW-1185">Reference proteome</keyword>
<evidence type="ECO:0000313" key="9">
    <source>
        <dbReference type="EMBL" id="GGN62598.1"/>
    </source>
</evidence>
<dbReference type="CDD" id="cd04056">
    <property type="entry name" value="Peptidases_S53"/>
    <property type="match status" value="1"/>
</dbReference>
<evidence type="ECO:0000259" key="8">
    <source>
        <dbReference type="PROSITE" id="PS51695"/>
    </source>
</evidence>
<dbReference type="SMART" id="SM00944">
    <property type="entry name" value="Pro-kuma_activ"/>
    <property type="match status" value="1"/>
</dbReference>
<dbReference type="PANTHER" id="PTHR14218">
    <property type="entry name" value="PROTEASE S8 TRIPEPTIDYL PEPTIDASE I CLN2"/>
    <property type="match status" value="1"/>
</dbReference>
<keyword evidence="3" id="KW-0479">Metal-binding</keyword>
<accession>A0ABQ2K1Z1</accession>
<dbReference type="InterPro" id="IPR050819">
    <property type="entry name" value="Tripeptidyl-peptidase_I"/>
</dbReference>
<evidence type="ECO:0000256" key="7">
    <source>
        <dbReference type="ARBA" id="ARBA00023145"/>
    </source>
</evidence>
<evidence type="ECO:0000256" key="3">
    <source>
        <dbReference type="ARBA" id="ARBA00022723"/>
    </source>
</evidence>
<reference evidence="10" key="1">
    <citation type="journal article" date="2019" name="Int. J. Syst. Evol. Microbiol.">
        <title>The Global Catalogue of Microorganisms (GCM) 10K type strain sequencing project: providing services to taxonomists for standard genome sequencing and annotation.</title>
        <authorList>
            <consortium name="The Broad Institute Genomics Platform"/>
            <consortium name="The Broad Institute Genome Sequencing Center for Infectious Disease"/>
            <person name="Wu L."/>
            <person name="Ma J."/>
        </authorList>
    </citation>
    <scope>NUCLEOTIDE SEQUENCE [LARGE SCALE GENOMIC DNA]</scope>
    <source>
        <strain evidence="10">CGMCC 4.7323</strain>
    </source>
</reference>
<dbReference type="Pfam" id="PF09286">
    <property type="entry name" value="Pro-kuma_activ"/>
    <property type="match status" value="1"/>
</dbReference>
<proteinExistence type="predicted"/>
<dbReference type="EMBL" id="BMND01000047">
    <property type="protein sequence ID" value="GGN62598.1"/>
    <property type="molecule type" value="Genomic_DNA"/>
</dbReference>